<feature type="transmembrane region" description="Helical" evidence="1">
    <location>
        <begin position="12"/>
        <end position="29"/>
    </location>
</feature>
<sequence length="147" mass="17178">MWRKIEDDRIPMLPSAGYFFWWLATTLATRTDKKQGPRTFVRMKKGSEVWTCLFTFMHFIIIFSTMHKQMTKCGSERGIWCCRSLPLFCKYYPSTLPFLLPCTFVRCQKDSPNAGSSMNNPLETKTLVKHSAVVVLPIQLFLFLFFV</sequence>
<keyword evidence="1" id="KW-0812">Transmembrane</keyword>
<dbReference type="Proteomes" id="UP000078512">
    <property type="component" value="Unassembled WGS sequence"/>
</dbReference>
<keyword evidence="1" id="KW-0472">Membrane</keyword>
<accession>A0A197JKN6</accession>
<keyword evidence="1" id="KW-1133">Transmembrane helix</keyword>
<evidence type="ECO:0000313" key="2">
    <source>
        <dbReference type="EMBL" id="OAQ25071.1"/>
    </source>
</evidence>
<evidence type="ECO:0000313" key="3">
    <source>
        <dbReference type="Proteomes" id="UP000078512"/>
    </source>
</evidence>
<reference evidence="2 3" key="1">
    <citation type="submission" date="2016-05" db="EMBL/GenBank/DDBJ databases">
        <title>Genome sequencing reveals origins of a unique bacterial endosymbiosis in the earliest lineages of terrestrial Fungi.</title>
        <authorList>
            <consortium name="DOE Joint Genome Institute"/>
            <person name="Uehling J."/>
            <person name="Gryganskyi A."/>
            <person name="Hameed K."/>
            <person name="Tschaplinski T."/>
            <person name="Misztal P."/>
            <person name="Wu S."/>
            <person name="Desiro A."/>
            <person name="Vande Pol N."/>
            <person name="Du Z.-Y."/>
            <person name="Zienkiewicz A."/>
            <person name="Zienkiewicz K."/>
            <person name="Morin E."/>
            <person name="Tisserant E."/>
            <person name="Splivallo R."/>
            <person name="Hainaut M."/>
            <person name="Henrissat B."/>
            <person name="Ohm R."/>
            <person name="Kuo A."/>
            <person name="Yan J."/>
            <person name="Lipzen A."/>
            <person name="Nolan M."/>
            <person name="Labutti K."/>
            <person name="Barry K."/>
            <person name="Goldstein A."/>
            <person name="Labbe J."/>
            <person name="Schadt C."/>
            <person name="Tuskan G."/>
            <person name="Grigoriev I."/>
            <person name="Martin F."/>
            <person name="Vilgalys R."/>
            <person name="Bonito G."/>
        </authorList>
    </citation>
    <scope>NUCLEOTIDE SEQUENCE [LARGE SCALE GENOMIC DNA]</scope>
    <source>
        <strain evidence="2 3">AG-77</strain>
    </source>
</reference>
<proteinExistence type="predicted"/>
<dbReference type="EMBL" id="KV442083">
    <property type="protein sequence ID" value="OAQ25071.1"/>
    <property type="molecule type" value="Genomic_DNA"/>
</dbReference>
<evidence type="ECO:0000256" key="1">
    <source>
        <dbReference type="SAM" id="Phobius"/>
    </source>
</evidence>
<protein>
    <submittedName>
        <fullName evidence="2">Uncharacterized protein</fullName>
    </submittedName>
</protein>
<feature type="transmembrane region" description="Helical" evidence="1">
    <location>
        <begin position="127"/>
        <end position="146"/>
    </location>
</feature>
<organism evidence="2 3">
    <name type="scientific">Linnemannia elongata AG-77</name>
    <dbReference type="NCBI Taxonomy" id="1314771"/>
    <lineage>
        <taxon>Eukaryota</taxon>
        <taxon>Fungi</taxon>
        <taxon>Fungi incertae sedis</taxon>
        <taxon>Mucoromycota</taxon>
        <taxon>Mortierellomycotina</taxon>
        <taxon>Mortierellomycetes</taxon>
        <taxon>Mortierellales</taxon>
        <taxon>Mortierellaceae</taxon>
        <taxon>Linnemannia</taxon>
    </lineage>
</organism>
<name>A0A197JKN6_9FUNG</name>
<dbReference type="AlphaFoldDB" id="A0A197JKN6"/>
<gene>
    <name evidence="2" type="ORF">K457DRAFT_789569</name>
</gene>
<keyword evidence="3" id="KW-1185">Reference proteome</keyword>
<feature type="transmembrane region" description="Helical" evidence="1">
    <location>
        <begin position="49"/>
        <end position="67"/>
    </location>
</feature>